<dbReference type="KEGG" id="pru:PRU_2151"/>
<organism evidence="1 2">
    <name type="scientific">Xylanibacter ruminicola (strain ATCC 19189 / DSM 19721 / CIP 105475 / JCM 8958 / 23)</name>
    <name type="common">Prevotella ruminicola</name>
    <dbReference type="NCBI Taxonomy" id="264731"/>
    <lineage>
        <taxon>Bacteria</taxon>
        <taxon>Pseudomonadati</taxon>
        <taxon>Bacteroidota</taxon>
        <taxon>Bacteroidia</taxon>
        <taxon>Bacteroidales</taxon>
        <taxon>Prevotellaceae</taxon>
        <taxon>Xylanibacter</taxon>
    </lineage>
</organism>
<dbReference type="eggNOG" id="COG0237">
    <property type="taxonomic scope" value="Bacteria"/>
</dbReference>
<dbReference type="EMBL" id="CP002006">
    <property type="protein sequence ID" value="ADE82426.1"/>
    <property type="molecule type" value="Genomic_DNA"/>
</dbReference>
<dbReference type="Proteomes" id="UP000000927">
    <property type="component" value="Chromosome"/>
</dbReference>
<accession>D5EUX9</accession>
<reference evidence="1 2" key="1">
    <citation type="journal article" date="2010" name="Microb. Ecol.">
        <title>Comparative genome analysis of Prevotella ruminicola and Prevotella bryantii: insights into their environmental niche.</title>
        <authorList>
            <consortium name="North American Consortium for Rumen Bacteria"/>
            <person name="Purushe J."/>
            <person name="Fouts D.E."/>
            <person name="Morrison M."/>
            <person name="White B.A."/>
            <person name="Mackie R.I."/>
            <person name="Coutinho P.M."/>
            <person name="Henrissat B."/>
            <person name="Nelson K.E."/>
        </authorList>
    </citation>
    <scope>NUCLEOTIDE SEQUENCE [LARGE SCALE GENOMIC DNA]</scope>
    <source>
        <strain evidence="2">ATCC 19189 / JCM 8958 / 23</strain>
    </source>
</reference>
<evidence type="ECO:0000313" key="1">
    <source>
        <dbReference type="EMBL" id="ADE82426.1"/>
    </source>
</evidence>
<dbReference type="RefSeq" id="WP_013064413.1">
    <property type="nucleotide sequence ID" value="NC_014033.1"/>
</dbReference>
<dbReference type="STRING" id="264731.PRU_2151"/>
<dbReference type="AlphaFoldDB" id="D5EUX9"/>
<evidence type="ECO:0000313" key="2">
    <source>
        <dbReference type="Proteomes" id="UP000000927"/>
    </source>
</evidence>
<proteinExistence type="predicted"/>
<keyword evidence="2" id="KW-1185">Reference proteome</keyword>
<sequence length="713" mass="80540">MASSFSGKPRKASMAAYRQLLAENHVEEILADVKQNKNLSRKKELPVWLPLAECFTNGTRKAEDAVPSGLFFLDIDEKGLTEELWGKVWTENLIDECRIAYFAESAGGGTHIWAWRTPGATIEEDIQKLAARLGVSYDSHVTDLARCCFMVSEQYVRFLDPAVFEPLTEEQKASYSSQNNRIAKSAEQECSMVNAECSMNYKGIPYENIVSGLLLKLGYGDAPAEGERNMALYTMSRYMRFICDFDEQKLFSILPHWGLSDHETISTIKSAVGSTRPSDMPSIMKDVLSTLGAVAEAGQDGDDEAFVAPVDKELPGILQDLSDHAPEEFREATLMAAMPMLGTLATSVRAKYRDGKLNSPSFIVDIEAPQATGKSFVDTEYELLMDPIIKQDEVEWQKEIEYSLAKKNGEEVENPCSQIRIIEPNIGVSAFLERALYAKGKHLFTYAPEIETVLKNNKGGAWTEKNDLFRLAYDNKPWGQHRISKDSFSGKVTLYYNMVMCGTPNKCRAFFADAESGLVSRVTPVLLPDMVGAKMPKFKTWTKEEEEKVKRQCLCLMDEEGEVDLPLINQAIEEWDEGKRQEYLQTLRYSIDVLRRRAALNGFRAGIIAYLLEGRQETERAIKFAIWYAERCFHYQLMIYGNKIDALRDGTISAQVSKGNIRYLDALPKEFSKEDLVNLRLANGESGVVKTIIYRWVKEGKIVKIDTNLWQKC</sequence>
<name>D5EUX9_XYLR2</name>
<gene>
    <name evidence="1" type="ordered locus">PRU_2151</name>
</gene>
<protein>
    <submittedName>
        <fullName evidence="1">Conserved domain protein</fullName>
    </submittedName>
</protein>
<dbReference type="GeneID" id="31501696"/>
<dbReference type="HOGENOM" id="CLU_020528_0_0_10"/>